<protein>
    <submittedName>
        <fullName evidence="2">Uncharacterized protein</fullName>
    </submittedName>
</protein>
<feature type="compositionally biased region" description="Basic and acidic residues" evidence="1">
    <location>
        <begin position="27"/>
        <end position="36"/>
    </location>
</feature>
<dbReference type="EMBL" id="JAKOGI010000918">
    <property type="protein sequence ID" value="KAJ8429235.1"/>
    <property type="molecule type" value="Genomic_DNA"/>
</dbReference>
<feature type="region of interest" description="Disordered" evidence="1">
    <location>
        <begin position="1"/>
        <end position="49"/>
    </location>
</feature>
<gene>
    <name evidence="2" type="ORF">Cgig2_026271</name>
</gene>
<evidence type="ECO:0000313" key="3">
    <source>
        <dbReference type="Proteomes" id="UP001153076"/>
    </source>
</evidence>
<proteinExistence type="predicted"/>
<evidence type="ECO:0000313" key="2">
    <source>
        <dbReference type="EMBL" id="KAJ8429235.1"/>
    </source>
</evidence>
<name>A0A9Q1JQU8_9CARY</name>
<reference evidence="2" key="1">
    <citation type="submission" date="2022-04" db="EMBL/GenBank/DDBJ databases">
        <title>Carnegiea gigantea Genome sequencing and assembly v2.</title>
        <authorList>
            <person name="Copetti D."/>
            <person name="Sanderson M.J."/>
            <person name="Burquez A."/>
            <person name="Wojciechowski M.F."/>
        </authorList>
    </citation>
    <scope>NUCLEOTIDE SEQUENCE</scope>
    <source>
        <strain evidence="2">SGP5-SGP5p</strain>
        <tissue evidence="2">Aerial part</tissue>
    </source>
</reference>
<evidence type="ECO:0000256" key="1">
    <source>
        <dbReference type="SAM" id="MobiDB-lite"/>
    </source>
</evidence>
<comment type="caution">
    <text evidence="2">The sequence shown here is derived from an EMBL/GenBank/DDBJ whole genome shotgun (WGS) entry which is preliminary data.</text>
</comment>
<organism evidence="2 3">
    <name type="scientific">Carnegiea gigantea</name>
    <dbReference type="NCBI Taxonomy" id="171969"/>
    <lineage>
        <taxon>Eukaryota</taxon>
        <taxon>Viridiplantae</taxon>
        <taxon>Streptophyta</taxon>
        <taxon>Embryophyta</taxon>
        <taxon>Tracheophyta</taxon>
        <taxon>Spermatophyta</taxon>
        <taxon>Magnoliopsida</taxon>
        <taxon>eudicotyledons</taxon>
        <taxon>Gunneridae</taxon>
        <taxon>Pentapetalae</taxon>
        <taxon>Caryophyllales</taxon>
        <taxon>Cactineae</taxon>
        <taxon>Cactaceae</taxon>
        <taxon>Cactoideae</taxon>
        <taxon>Echinocereeae</taxon>
        <taxon>Carnegiea</taxon>
    </lineage>
</organism>
<keyword evidence="3" id="KW-1185">Reference proteome</keyword>
<dbReference type="AlphaFoldDB" id="A0A9Q1JQU8"/>
<sequence>MEDTAYKMPPSRHDDESESDEEVLAQPEKKKEDVQKSPKPPVKSGQLSVFKHLKEQKSLKKDTSVTVCVQEGDTKPKKIIQTRMSPSGFVAMIDNLMRRHKEKKYEIWGLEDSSTYKSLKYLGIYANGLLIDLTHTQSPCIYRQTKRLRLH</sequence>
<dbReference type="Proteomes" id="UP001153076">
    <property type="component" value="Unassembled WGS sequence"/>
</dbReference>
<accession>A0A9Q1JQU8</accession>